<comment type="caution">
    <text evidence="4">The sequence shown here is derived from an EMBL/GenBank/DDBJ whole genome shotgun (WGS) entry which is preliminary data.</text>
</comment>
<dbReference type="PANTHER" id="PTHR47331:SF4">
    <property type="entry name" value="PEPTIDASE S1 DOMAIN-CONTAINING PROTEIN"/>
    <property type="match status" value="1"/>
</dbReference>
<evidence type="ECO:0000259" key="1">
    <source>
        <dbReference type="Pfam" id="PF00078"/>
    </source>
</evidence>
<dbReference type="CDD" id="cd01644">
    <property type="entry name" value="RT_pepA17"/>
    <property type="match status" value="1"/>
</dbReference>
<dbReference type="Pfam" id="PF00078">
    <property type="entry name" value="RVT_1"/>
    <property type="match status" value="1"/>
</dbReference>
<dbReference type="InterPro" id="IPR043128">
    <property type="entry name" value="Rev_trsase/Diguanyl_cyclase"/>
</dbReference>
<dbReference type="Gene3D" id="1.10.340.70">
    <property type="match status" value="1"/>
</dbReference>
<accession>A0AAV1LP55</accession>
<evidence type="ECO:0000259" key="2">
    <source>
        <dbReference type="Pfam" id="PF17921"/>
    </source>
</evidence>
<dbReference type="InterPro" id="IPR040676">
    <property type="entry name" value="DUF5641"/>
</dbReference>
<dbReference type="Pfam" id="PF17921">
    <property type="entry name" value="Integrase_H2C2"/>
    <property type="match status" value="1"/>
</dbReference>
<dbReference type="Proteomes" id="UP001314205">
    <property type="component" value="Unassembled WGS sequence"/>
</dbReference>
<dbReference type="GO" id="GO:0071897">
    <property type="term" value="P:DNA biosynthetic process"/>
    <property type="evidence" value="ECO:0007669"/>
    <property type="project" value="UniProtKB-ARBA"/>
</dbReference>
<feature type="domain" description="Reverse transcriptase" evidence="1">
    <location>
        <begin position="75"/>
        <end position="200"/>
    </location>
</feature>
<feature type="domain" description="DUF5641" evidence="3">
    <location>
        <begin position="704"/>
        <end position="771"/>
    </location>
</feature>
<dbReference type="Gene3D" id="3.10.10.10">
    <property type="entry name" value="HIV Type 1 Reverse Transcriptase, subunit A, domain 1"/>
    <property type="match status" value="1"/>
</dbReference>
<dbReference type="EMBL" id="CAVLGL010000094">
    <property type="protein sequence ID" value="CAK1597245.1"/>
    <property type="molecule type" value="Genomic_DNA"/>
</dbReference>
<reference evidence="4 5" key="1">
    <citation type="submission" date="2023-11" db="EMBL/GenBank/DDBJ databases">
        <authorList>
            <person name="Hedman E."/>
            <person name="Englund M."/>
            <person name="Stromberg M."/>
            <person name="Nyberg Akerstrom W."/>
            <person name="Nylinder S."/>
            <person name="Jareborg N."/>
            <person name="Kallberg Y."/>
            <person name="Kronander E."/>
        </authorList>
    </citation>
    <scope>NUCLEOTIDE SEQUENCE [LARGE SCALE GENOMIC DNA]</scope>
</reference>
<name>A0AAV1LP55_9NEOP</name>
<dbReference type="PANTHER" id="PTHR47331">
    <property type="entry name" value="PHD-TYPE DOMAIN-CONTAINING PROTEIN"/>
    <property type="match status" value="1"/>
</dbReference>
<protein>
    <submittedName>
        <fullName evidence="4">Uncharacterized protein</fullName>
    </submittedName>
</protein>
<dbReference type="InterPro" id="IPR043502">
    <property type="entry name" value="DNA/RNA_pol_sf"/>
</dbReference>
<dbReference type="Gene3D" id="3.30.70.270">
    <property type="match status" value="1"/>
</dbReference>
<gene>
    <name evidence="4" type="ORF">PARMNEM_LOCUS16504</name>
</gene>
<evidence type="ECO:0000313" key="5">
    <source>
        <dbReference type="Proteomes" id="UP001314205"/>
    </source>
</evidence>
<keyword evidence="5" id="KW-1185">Reference proteome</keyword>
<organism evidence="4 5">
    <name type="scientific">Parnassius mnemosyne</name>
    <name type="common">clouded apollo</name>
    <dbReference type="NCBI Taxonomy" id="213953"/>
    <lineage>
        <taxon>Eukaryota</taxon>
        <taxon>Metazoa</taxon>
        <taxon>Ecdysozoa</taxon>
        <taxon>Arthropoda</taxon>
        <taxon>Hexapoda</taxon>
        <taxon>Insecta</taxon>
        <taxon>Pterygota</taxon>
        <taxon>Neoptera</taxon>
        <taxon>Endopterygota</taxon>
        <taxon>Lepidoptera</taxon>
        <taxon>Glossata</taxon>
        <taxon>Ditrysia</taxon>
        <taxon>Papilionoidea</taxon>
        <taxon>Papilionidae</taxon>
        <taxon>Parnassiinae</taxon>
        <taxon>Parnassini</taxon>
        <taxon>Parnassius</taxon>
        <taxon>Driopa</taxon>
    </lineage>
</organism>
<dbReference type="InterPro" id="IPR000477">
    <property type="entry name" value="RT_dom"/>
</dbReference>
<dbReference type="InterPro" id="IPR041588">
    <property type="entry name" value="Integrase_H2C2"/>
</dbReference>
<sequence length="775" mass="88812">MSEYESLGHMEKCENDNLPRKMHFIPHHGVLRESSTTTKLRVVFNASSPTSSGVSLNNIQMVGPVVQDDLLSILLRFRLHKYVLTADVEKMYRQIVIHPDDRYLQQIVWRDNPSEQLQAYQLNTVTYGTSSAPFLATRCLQQLGLECTDDKVAQVIIHDFYVDDLLTGGDDINEVTDLRRKVTSTLASAHMVLRKWKSNESQLVSENDISPLDLNIGGFEPTKTLGLGWQSHTDQLCFPIGGLFSGRTKRDMLSVISQIFDPLGLLSPCVIKMKMLLQQLWLLKLSWDEQLTPEISKMWAEIIVDLPKLNTLRIPRRVICDSPSLFEFHIFSDASERAYGACLYVRSVNDQGEVLIQLLMAKSRVAPLKPITIPRLELCGALVGARLYQKVVASLRQQAKRTFFWTDSSIVLGWLKSQPSRWQVFVGNRVSDIIQLIDNERWYHVQSTDNPADLASRGLAPIEMANNDMWWTGPEWLKNKGMDLPKHYIPQTYLEIKRSFNVVLKEKPVWERFSSMLRMKRVLAWCLRFLHNKNKNENYLTTEEMNEVEEKFIKYYQYLVYEDEIRDLNKKGKIKGRSSLISLTPFLDKRGLLRVGGRLANANINENAKHPIIIPKRQHITKLIINEAHIRTLHGGFLQMLTYIRSKYWVVSLKSALRAIIRNCKVCIIDKAKIKQQLMGQLPPARVNPNRAFFNSGVDFSGPQRHKWQDTTRPVQEGDLVVVADGTMPRNVWPRGVVTRTFPGPDGVVRNVEVRTRGGLLRRPVRRIAVLPSAA</sequence>
<dbReference type="Pfam" id="PF18701">
    <property type="entry name" value="DUF5641"/>
    <property type="match status" value="1"/>
</dbReference>
<evidence type="ECO:0000259" key="3">
    <source>
        <dbReference type="Pfam" id="PF18701"/>
    </source>
</evidence>
<proteinExistence type="predicted"/>
<dbReference type="Pfam" id="PF05380">
    <property type="entry name" value="Peptidase_A17"/>
    <property type="match status" value="1"/>
</dbReference>
<dbReference type="AlphaFoldDB" id="A0AAV1LP55"/>
<dbReference type="InterPro" id="IPR008042">
    <property type="entry name" value="Retrotrans_Pao"/>
</dbReference>
<dbReference type="SUPFAM" id="SSF56672">
    <property type="entry name" value="DNA/RNA polymerases"/>
    <property type="match status" value="1"/>
</dbReference>
<evidence type="ECO:0000313" key="4">
    <source>
        <dbReference type="EMBL" id="CAK1597245.1"/>
    </source>
</evidence>
<feature type="domain" description="Integrase zinc-binding" evidence="2">
    <location>
        <begin position="620"/>
        <end position="672"/>
    </location>
</feature>